<sequence length="97" mass="11056">MEKKDEMPLPSQKILQHACKLACTHDKPIMMDYWVDSHAGGKVMIGVKESEEKILVRSEEEYTSPISKVYKVGDEFILITENSIYLVSAKIPTRKIS</sequence>
<evidence type="ECO:0000313" key="1">
    <source>
        <dbReference type="EMBL" id="QHT10294.1"/>
    </source>
</evidence>
<protein>
    <submittedName>
        <fullName evidence="1">Uncharacterized protein</fullName>
    </submittedName>
</protein>
<organism evidence="1">
    <name type="scientific">viral metagenome</name>
    <dbReference type="NCBI Taxonomy" id="1070528"/>
    <lineage>
        <taxon>unclassified sequences</taxon>
        <taxon>metagenomes</taxon>
        <taxon>organismal metagenomes</taxon>
    </lineage>
</organism>
<dbReference type="EMBL" id="MN739520">
    <property type="protein sequence ID" value="QHT10294.1"/>
    <property type="molecule type" value="Genomic_DNA"/>
</dbReference>
<proteinExistence type="predicted"/>
<name>A0A6C0D2J1_9ZZZZ</name>
<reference evidence="1" key="1">
    <citation type="journal article" date="2020" name="Nature">
        <title>Giant virus diversity and host interactions through global metagenomics.</title>
        <authorList>
            <person name="Schulz F."/>
            <person name="Roux S."/>
            <person name="Paez-Espino D."/>
            <person name="Jungbluth S."/>
            <person name="Walsh D.A."/>
            <person name="Denef V.J."/>
            <person name="McMahon K.D."/>
            <person name="Konstantinidis K.T."/>
            <person name="Eloe-Fadrosh E.A."/>
            <person name="Kyrpides N.C."/>
            <person name="Woyke T."/>
        </authorList>
    </citation>
    <scope>NUCLEOTIDE SEQUENCE</scope>
    <source>
        <strain evidence="1">GVMAG-M-3300023174-107</strain>
    </source>
</reference>
<accession>A0A6C0D2J1</accession>
<dbReference type="AlphaFoldDB" id="A0A6C0D2J1"/>